<dbReference type="InterPro" id="IPR050364">
    <property type="entry name" value="Cytochrome_P450_fung"/>
</dbReference>
<keyword evidence="3 6" id="KW-0560">Oxidoreductase</keyword>
<evidence type="ECO:0000256" key="5">
    <source>
        <dbReference type="PIRSR" id="PIRSR602401-1"/>
    </source>
</evidence>
<dbReference type="OrthoDB" id="2789670at2759"/>
<keyword evidence="7" id="KW-0732">Signal</keyword>
<dbReference type="EMBL" id="KZ613485">
    <property type="protein sequence ID" value="PMD20376.1"/>
    <property type="molecule type" value="Genomic_DNA"/>
</dbReference>
<dbReference type="STRING" id="1745343.A0A2J6Q2D7"/>
<feature type="chain" id="PRO_5014390260" evidence="7">
    <location>
        <begin position="24"/>
        <end position="464"/>
    </location>
</feature>
<dbReference type="SUPFAM" id="SSF48264">
    <property type="entry name" value="Cytochrome P450"/>
    <property type="match status" value="1"/>
</dbReference>
<dbReference type="PROSITE" id="PS00086">
    <property type="entry name" value="CYTOCHROME_P450"/>
    <property type="match status" value="1"/>
</dbReference>
<dbReference type="Proteomes" id="UP000235672">
    <property type="component" value="Unassembled WGS sequence"/>
</dbReference>
<dbReference type="PANTHER" id="PTHR46300">
    <property type="entry name" value="P450, PUTATIVE (EUROFUNG)-RELATED-RELATED"/>
    <property type="match status" value="1"/>
</dbReference>
<evidence type="ECO:0000256" key="4">
    <source>
        <dbReference type="ARBA" id="ARBA00023004"/>
    </source>
</evidence>
<evidence type="ECO:0000313" key="9">
    <source>
        <dbReference type="Proteomes" id="UP000235672"/>
    </source>
</evidence>
<sequence>MFSPTGLLTLLVIAAVAWRLGTARKSSTLAPLPPGPPADPIIGHVRIIPSSRPELSFQKWAKEYGYDVIYLNLMGQPAVILNSAEAAVDLMDKRGAIYSDRPDFHLFEESGWRDVLTFANGGTPSVANRKILRKALSNRSFRSLICGGHFLRNSQAHLILSVAHGIKITDNNDPFLVLAEKIAWYFAHGGSPGSTLVDILPFIRRLPWWVRIFPSLNFARDNYPIIRQFQEAPFAAAKCPIGSGVSEISFVRNMLEDMQLGTSEESGITEDDIKGAAGTMYAAGADTTLSTLVVWVLCMVLNPEVQKKLAKKSIASLGGTTYQIEGNCPSQIGWCTRQLVVQLGFPHKSNKDDVYKNMFIPKGSLVIANAHAITHDPSVYAEPDQFNPDPYIPTSEGEAGEPLPVGYFGFGRRVCPGQYLGTASVWISIASMLATFRISKELDKNGNEIIPTPGMTTGLESYGS</sequence>
<organism evidence="8 9">
    <name type="scientific">Hyaloscypha hepaticicola</name>
    <dbReference type="NCBI Taxonomy" id="2082293"/>
    <lineage>
        <taxon>Eukaryota</taxon>
        <taxon>Fungi</taxon>
        <taxon>Dikarya</taxon>
        <taxon>Ascomycota</taxon>
        <taxon>Pezizomycotina</taxon>
        <taxon>Leotiomycetes</taxon>
        <taxon>Helotiales</taxon>
        <taxon>Hyaloscyphaceae</taxon>
        <taxon>Hyaloscypha</taxon>
    </lineage>
</organism>
<gene>
    <name evidence="8" type="ORF">NA56DRAFT_704712</name>
</gene>
<dbReference type="GO" id="GO:0004497">
    <property type="term" value="F:monooxygenase activity"/>
    <property type="evidence" value="ECO:0007669"/>
    <property type="project" value="UniProtKB-KW"/>
</dbReference>
<dbReference type="PANTHER" id="PTHR46300:SF5">
    <property type="entry name" value="CYTOCHROME P450"/>
    <property type="match status" value="1"/>
</dbReference>
<dbReference type="GO" id="GO:0005506">
    <property type="term" value="F:iron ion binding"/>
    <property type="evidence" value="ECO:0007669"/>
    <property type="project" value="InterPro"/>
</dbReference>
<evidence type="ECO:0000256" key="3">
    <source>
        <dbReference type="ARBA" id="ARBA00023002"/>
    </source>
</evidence>
<evidence type="ECO:0000256" key="1">
    <source>
        <dbReference type="ARBA" id="ARBA00010617"/>
    </source>
</evidence>
<accession>A0A2J6Q2D7</accession>
<feature type="binding site" description="axial binding residue" evidence="5">
    <location>
        <position position="415"/>
    </location>
    <ligand>
        <name>heme</name>
        <dbReference type="ChEBI" id="CHEBI:30413"/>
    </ligand>
    <ligandPart>
        <name>Fe</name>
        <dbReference type="ChEBI" id="CHEBI:18248"/>
    </ligandPart>
</feature>
<evidence type="ECO:0000313" key="8">
    <source>
        <dbReference type="EMBL" id="PMD20376.1"/>
    </source>
</evidence>
<dbReference type="InterPro" id="IPR036396">
    <property type="entry name" value="Cyt_P450_sf"/>
</dbReference>
<protein>
    <submittedName>
        <fullName evidence="8">Cytochrome P450</fullName>
    </submittedName>
</protein>
<keyword evidence="5 6" id="KW-0349">Heme</keyword>
<comment type="cofactor">
    <cofactor evidence="5">
        <name>heme</name>
        <dbReference type="ChEBI" id="CHEBI:30413"/>
    </cofactor>
</comment>
<dbReference type="GO" id="GO:0020037">
    <property type="term" value="F:heme binding"/>
    <property type="evidence" value="ECO:0007669"/>
    <property type="project" value="InterPro"/>
</dbReference>
<evidence type="ECO:0000256" key="2">
    <source>
        <dbReference type="ARBA" id="ARBA00022723"/>
    </source>
</evidence>
<dbReference type="InterPro" id="IPR002401">
    <property type="entry name" value="Cyt_P450_E_grp-I"/>
</dbReference>
<dbReference type="Pfam" id="PF00067">
    <property type="entry name" value="p450"/>
    <property type="match status" value="3"/>
</dbReference>
<dbReference type="GO" id="GO:0016705">
    <property type="term" value="F:oxidoreductase activity, acting on paired donors, with incorporation or reduction of molecular oxygen"/>
    <property type="evidence" value="ECO:0007669"/>
    <property type="project" value="InterPro"/>
</dbReference>
<keyword evidence="4 5" id="KW-0408">Iron</keyword>
<dbReference type="PRINTS" id="PR00463">
    <property type="entry name" value="EP450I"/>
</dbReference>
<dbReference type="InterPro" id="IPR017972">
    <property type="entry name" value="Cyt_P450_CS"/>
</dbReference>
<dbReference type="Gene3D" id="1.10.630.10">
    <property type="entry name" value="Cytochrome P450"/>
    <property type="match status" value="1"/>
</dbReference>
<evidence type="ECO:0000256" key="6">
    <source>
        <dbReference type="RuleBase" id="RU000461"/>
    </source>
</evidence>
<name>A0A2J6Q2D7_9HELO</name>
<keyword evidence="2 5" id="KW-0479">Metal-binding</keyword>
<dbReference type="InterPro" id="IPR001128">
    <property type="entry name" value="Cyt_P450"/>
</dbReference>
<keyword evidence="6" id="KW-0503">Monooxygenase</keyword>
<dbReference type="AlphaFoldDB" id="A0A2J6Q2D7"/>
<evidence type="ECO:0000256" key="7">
    <source>
        <dbReference type="SAM" id="SignalP"/>
    </source>
</evidence>
<comment type="similarity">
    <text evidence="1 6">Belongs to the cytochrome P450 family.</text>
</comment>
<reference evidence="8 9" key="1">
    <citation type="submission" date="2016-05" db="EMBL/GenBank/DDBJ databases">
        <title>A degradative enzymes factory behind the ericoid mycorrhizal symbiosis.</title>
        <authorList>
            <consortium name="DOE Joint Genome Institute"/>
            <person name="Martino E."/>
            <person name="Morin E."/>
            <person name="Grelet G."/>
            <person name="Kuo A."/>
            <person name="Kohler A."/>
            <person name="Daghino S."/>
            <person name="Barry K."/>
            <person name="Choi C."/>
            <person name="Cichocki N."/>
            <person name="Clum A."/>
            <person name="Copeland A."/>
            <person name="Hainaut M."/>
            <person name="Haridas S."/>
            <person name="Labutti K."/>
            <person name="Lindquist E."/>
            <person name="Lipzen A."/>
            <person name="Khouja H.-R."/>
            <person name="Murat C."/>
            <person name="Ohm R."/>
            <person name="Olson A."/>
            <person name="Spatafora J."/>
            <person name="Veneault-Fourrey C."/>
            <person name="Henrissat B."/>
            <person name="Grigoriev I."/>
            <person name="Martin F."/>
            <person name="Perotto S."/>
        </authorList>
    </citation>
    <scope>NUCLEOTIDE SEQUENCE [LARGE SCALE GENOMIC DNA]</scope>
    <source>
        <strain evidence="8 9">UAMH 7357</strain>
    </source>
</reference>
<feature type="signal peptide" evidence="7">
    <location>
        <begin position="1"/>
        <end position="23"/>
    </location>
</feature>
<keyword evidence="9" id="KW-1185">Reference proteome</keyword>
<proteinExistence type="inferred from homology"/>